<feature type="region of interest" description="Disordered" evidence="1">
    <location>
        <begin position="166"/>
        <end position="198"/>
    </location>
</feature>
<gene>
    <name evidence="3" type="ORF">BUALT_Bualt11G0017600</name>
</gene>
<comment type="caution">
    <text evidence="3">The sequence shown here is derived from an EMBL/GenBank/DDBJ whole genome shotgun (WGS) entry which is preliminary data.</text>
</comment>
<evidence type="ECO:0000256" key="1">
    <source>
        <dbReference type="SAM" id="MobiDB-lite"/>
    </source>
</evidence>
<dbReference type="PANTHER" id="PTHR46250:SF15">
    <property type="entry name" value="OS01G0523800 PROTEIN"/>
    <property type="match status" value="1"/>
</dbReference>
<feature type="domain" description="Myb/SANT-like" evidence="2">
    <location>
        <begin position="37"/>
        <end position="132"/>
    </location>
</feature>
<organism evidence="3 4">
    <name type="scientific">Buddleja alternifolia</name>
    <dbReference type="NCBI Taxonomy" id="168488"/>
    <lineage>
        <taxon>Eukaryota</taxon>
        <taxon>Viridiplantae</taxon>
        <taxon>Streptophyta</taxon>
        <taxon>Embryophyta</taxon>
        <taxon>Tracheophyta</taxon>
        <taxon>Spermatophyta</taxon>
        <taxon>Magnoliopsida</taxon>
        <taxon>eudicotyledons</taxon>
        <taxon>Gunneridae</taxon>
        <taxon>Pentapetalae</taxon>
        <taxon>asterids</taxon>
        <taxon>lamiids</taxon>
        <taxon>Lamiales</taxon>
        <taxon>Scrophulariaceae</taxon>
        <taxon>Buddlejeae</taxon>
        <taxon>Buddleja</taxon>
    </lineage>
</organism>
<evidence type="ECO:0000259" key="2">
    <source>
        <dbReference type="Pfam" id="PF12776"/>
    </source>
</evidence>
<reference evidence="3" key="1">
    <citation type="submission" date="2019-10" db="EMBL/GenBank/DDBJ databases">
        <authorList>
            <person name="Zhang R."/>
            <person name="Pan Y."/>
            <person name="Wang J."/>
            <person name="Ma R."/>
            <person name="Yu S."/>
        </authorList>
    </citation>
    <scope>NUCLEOTIDE SEQUENCE</scope>
    <source>
        <strain evidence="3">LA-IB0</strain>
        <tissue evidence="3">Leaf</tissue>
    </source>
</reference>
<evidence type="ECO:0000313" key="3">
    <source>
        <dbReference type="EMBL" id="KAG8373374.1"/>
    </source>
</evidence>
<dbReference type="PANTHER" id="PTHR46250">
    <property type="entry name" value="MYB/SANT-LIKE DNA-BINDING DOMAIN PROTEIN-RELATED"/>
    <property type="match status" value="1"/>
</dbReference>
<proteinExistence type="predicted"/>
<feature type="compositionally biased region" description="Polar residues" evidence="1">
    <location>
        <begin position="174"/>
        <end position="193"/>
    </location>
</feature>
<sequence length="252" mass="28553">MQIFLTILCSYKQMESSSSQISKGKGPMKTCDQSRRSWTRLKDEVLLTSLKEIVATEWKLDNGFRTRYLHELEQAMIKTFPDINLHAQPHINSKSHTWKKQYGSLFIMMNKNRVGWNETTGMLETTDEAWERVVRFGKDKAIWEGAKDIVEPLGGLMNDKNQEENLMGEEADQQKNVGDTKTTSMNENAGSSSSKKRGDEIDSLTEVVVSVLVGKIGDALLTNCLVEHDAVVDALFERFTRSVKMGKQNDVL</sequence>
<protein>
    <recommendedName>
        <fullName evidence="2">Myb/SANT-like domain-containing protein</fullName>
    </recommendedName>
</protein>
<dbReference type="InterPro" id="IPR024752">
    <property type="entry name" value="Myb/SANT-like_dom"/>
</dbReference>
<dbReference type="Pfam" id="PF12776">
    <property type="entry name" value="Myb_DNA-bind_3"/>
    <property type="match status" value="1"/>
</dbReference>
<keyword evidence="4" id="KW-1185">Reference proteome</keyword>
<accession>A0AAV6WTF9</accession>
<dbReference type="Proteomes" id="UP000826271">
    <property type="component" value="Unassembled WGS sequence"/>
</dbReference>
<dbReference type="AlphaFoldDB" id="A0AAV6WTF9"/>
<dbReference type="EMBL" id="WHWC01000011">
    <property type="protein sequence ID" value="KAG8373374.1"/>
    <property type="molecule type" value="Genomic_DNA"/>
</dbReference>
<evidence type="ECO:0000313" key="4">
    <source>
        <dbReference type="Proteomes" id="UP000826271"/>
    </source>
</evidence>
<name>A0AAV6WTF9_9LAMI</name>